<evidence type="ECO:0000259" key="1">
    <source>
        <dbReference type="PROSITE" id="PS50943"/>
    </source>
</evidence>
<dbReference type="Gene3D" id="1.10.260.40">
    <property type="entry name" value="lambda repressor-like DNA-binding domains"/>
    <property type="match status" value="1"/>
</dbReference>
<proteinExistence type="predicted"/>
<dbReference type="RefSeq" id="WP_090249259.1">
    <property type="nucleotide sequence ID" value="NZ_FPAS01000003.1"/>
</dbReference>
<sequence length="70" mass="8375">MNRIKEVLQEKGIKQVWLSEKLNKSFSMVNEYCNNRRQPSLELLYEIAKLLKVDVNELLISTEEYENEKN</sequence>
<dbReference type="STRING" id="477690.SAMN05216474_2142"/>
<dbReference type="AlphaFoldDB" id="A0A1I7AJ51"/>
<organism evidence="2 3">
    <name type="scientific">Lishizhenia tianjinensis</name>
    <dbReference type="NCBI Taxonomy" id="477690"/>
    <lineage>
        <taxon>Bacteria</taxon>
        <taxon>Pseudomonadati</taxon>
        <taxon>Bacteroidota</taxon>
        <taxon>Flavobacteriia</taxon>
        <taxon>Flavobacteriales</taxon>
        <taxon>Crocinitomicaceae</taxon>
        <taxon>Lishizhenia</taxon>
    </lineage>
</organism>
<accession>A0A1I7AJ51</accession>
<protein>
    <submittedName>
        <fullName evidence="2">Helix-turn-helix</fullName>
    </submittedName>
</protein>
<feature type="domain" description="HTH cro/C1-type" evidence="1">
    <location>
        <begin position="4"/>
        <end position="58"/>
    </location>
</feature>
<dbReference type="SUPFAM" id="SSF47413">
    <property type="entry name" value="lambda repressor-like DNA-binding domains"/>
    <property type="match status" value="1"/>
</dbReference>
<dbReference type="EMBL" id="FPAS01000003">
    <property type="protein sequence ID" value="SFT74938.1"/>
    <property type="molecule type" value="Genomic_DNA"/>
</dbReference>
<dbReference type="GO" id="GO:0003677">
    <property type="term" value="F:DNA binding"/>
    <property type="evidence" value="ECO:0007669"/>
    <property type="project" value="InterPro"/>
</dbReference>
<evidence type="ECO:0000313" key="3">
    <source>
        <dbReference type="Proteomes" id="UP000236454"/>
    </source>
</evidence>
<dbReference type="InterPro" id="IPR010982">
    <property type="entry name" value="Lambda_DNA-bd_dom_sf"/>
</dbReference>
<dbReference type="InterPro" id="IPR001387">
    <property type="entry name" value="Cro/C1-type_HTH"/>
</dbReference>
<evidence type="ECO:0000313" key="2">
    <source>
        <dbReference type="EMBL" id="SFT74938.1"/>
    </source>
</evidence>
<gene>
    <name evidence="2" type="ORF">SAMN05216474_2142</name>
</gene>
<reference evidence="2 3" key="1">
    <citation type="submission" date="2016-10" db="EMBL/GenBank/DDBJ databases">
        <authorList>
            <person name="de Groot N.N."/>
        </authorList>
    </citation>
    <scope>NUCLEOTIDE SEQUENCE [LARGE SCALE GENOMIC DNA]</scope>
    <source>
        <strain evidence="2 3">CGMCC 1.7005</strain>
    </source>
</reference>
<dbReference type="CDD" id="cd00093">
    <property type="entry name" value="HTH_XRE"/>
    <property type="match status" value="1"/>
</dbReference>
<dbReference type="OrthoDB" id="7865033at2"/>
<keyword evidence="3" id="KW-1185">Reference proteome</keyword>
<name>A0A1I7AJ51_9FLAO</name>
<dbReference type="Proteomes" id="UP000236454">
    <property type="component" value="Unassembled WGS sequence"/>
</dbReference>
<dbReference type="Pfam" id="PF01381">
    <property type="entry name" value="HTH_3"/>
    <property type="match status" value="1"/>
</dbReference>
<dbReference type="SMART" id="SM00530">
    <property type="entry name" value="HTH_XRE"/>
    <property type="match status" value="1"/>
</dbReference>
<dbReference type="PROSITE" id="PS50943">
    <property type="entry name" value="HTH_CROC1"/>
    <property type="match status" value="1"/>
</dbReference>